<reference evidence="2 3" key="1">
    <citation type="submission" date="2017-02" db="EMBL/GenBank/DDBJ databases">
        <authorList>
            <person name="Peterson S.W."/>
        </authorList>
    </citation>
    <scope>NUCLEOTIDE SEQUENCE [LARGE SCALE GENOMIC DNA]</scope>
    <source>
        <strain evidence="2 3">B Mb 05.01</strain>
    </source>
</reference>
<evidence type="ECO:0000256" key="1">
    <source>
        <dbReference type="SAM" id="MobiDB-lite"/>
    </source>
</evidence>
<protein>
    <submittedName>
        <fullName evidence="2">Uncharacterized protein</fullName>
    </submittedName>
</protein>
<dbReference type="Proteomes" id="UP000196320">
    <property type="component" value="Unassembled WGS sequence"/>
</dbReference>
<dbReference type="EMBL" id="FUKO01000022">
    <property type="protein sequence ID" value="SJN37406.1"/>
    <property type="molecule type" value="Genomic_DNA"/>
</dbReference>
<feature type="compositionally biased region" description="Basic and acidic residues" evidence="1">
    <location>
        <begin position="22"/>
        <end position="36"/>
    </location>
</feature>
<gene>
    <name evidence="2" type="ORF">FM104_09610</name>
</gene>
<evidence type="ECO:0000313" key="2">
    <source>
        <dbReference type="EMBL" id="SJN37406.1"/>
    </source>
</evidence>
<evidence type="ECO:0000313" key="3">
    <source>
        <dbReference type="Proteomes" id="UP000196320"/>
    </source>
</evidence>
<feature type="region of interest" description="Disordered" evidence="1">
    <location>
        <begin position="1"/>
        <end position="46"/>
    </location>
</feature>
<dbReference type="AlphaFoldDB" id="A0A1R4JZE5"/>
<keyword evidence="3" id="KW-1185">Reference proteome</keyword>
<feature type="compositionally biased region" description="Gly residues" evidence="1">
    <location>
        <begin position="1"/>
        <end position="12"/>
    </location>
</feature>
<organism evidence="2 3">
    <name type="scientific">Microbacterium esteraromaticum</name>
    <dbReference type="NCBI Taxonomy" id="57043"/>
    <lineage>
        <taxon>Bacteria</taxon>
        <taxon>Bacillati</taxon>
        <taxon>Actinomycetota</taxon>
        <taxon>Actinomycetes</taxon>
        <taxon>Micrococcales</taxon>
        <taxon>Microbacteriaceae</taxon>
        <taxon>Microbacterium</taxon>
    </lineage>
</organism>
<name>A0A1R4JZE5_9MICO</name>
<proteinExistence type="predicted"/>
<accession>A0A1R4JZE5</accession>
<sequence length="46" mass="4868">MSDEGSGAGGREMTGTATPGQRETERPRATEPRGETDAITIVRGYD</sequence>